<dbReference type="SUPFAM" id="SSF51219">
    <property type="entry name" value="TRAP-like"/>
    <property type="match status" value="1"/>
</dbReference>
<dbReference type="Gene3D" id="3.60.160.10">
    <property type="entry name" value="Mitochondrial biogenesis AIM24"/>
    <property type="match status" value="1"/>
</dbReference>
<evidence type="ECO:0008006" key="4">
    <source>
        <dbReference type="Google" id="ProtNLM"/>
    </source>
</evidence>
<gene>
    <name evidence="2" type="ORF">ACHAW5_001466</name>
</gene>
<comment type="caution">
    <text evidence="2">The sequence shown here is derived from an EMBL/GenBank/DDBJ whole genome shotgun (WGS) entry which is preliminary data.</text>
</comment>
<evidence type="ECO:0000313" key="2">
    <source>
        <dbReference type="EMBL" id="KAL3770749.1"/>
    </source>
</evidence>
<keyword evidence="3" id="KW-1185">Reference proteome</keyword>
<evidence type="ECO:0000313" key="3">
    <source>
        <dbReference type="Proteomes" id="UP001530315"/>
    </source>
</evidence>
<protein>
    <recommendedName>
        <fullName evidence="4">Altered inheritance of mitochondria protein 24, mitochondrial</fullName>
    </recommendedName>
</protein>
<dbReference type="Proteomes" id="UP001530315">
    <property type="component" value="Unassembled WGS sequence"/>
</dbReference>
<proteinExistence type="predicted"/>
<dbReference type="InterPro" id="IPR002838">
    <property type="entry name" value="AIM24"/>
</dbReference>
<dbReference type="InterPro" id="IPR016031">
    <property type="entry name" value="Trp_RNA-bd_attenuator-like_dom"/>
</dbReference>
<name>A0ABD3N3N4_9STRA</name>
<dbReference type="InterPro" id="IPR036983">
    <property type="entry name" value="AIM24_sf"/>
</dbReference>
<accession>A0ABD3N3N4</accession>
<dbReference type="PANTHER" id="PTHR43657:SF1">
    <property type="entry name" value="ALTERED INHERITANCE OF MITOCHONDRIA PROTEIN 24, MITOCHONDRIAL"/>
    <property type="match status" value="1"/>
</dbReference>
<reference evidence="2 3" key="1">
    <citation type="submission" date="2024-10" db="EMBL/GenBank/DDBJ databases">
        <title>Updated reference genomes for cyclostephanoid diatoms.</title>
        <authorList>
            <person name="Roberts W.R."/>
            <person name="Alverson A.J."/>
        </authorList>
    </citation>
    <scope>NUCLEOTIDE SEQUENCE [LARGE SCALE GENOMIC DNA]</scope>
    <source>
        <strain evidence="2 3">AJA276-08</strain>
    </source>
</reference>
<organism evidence="2 3">
    <name type="scientific">Stephanodiscus triporus</name>
    <dbReference type="NCBI Taxonomy" id="2934178"/>
    <lineage>
        <taxon>Eukaryota</taxon>
        <taxon>Sar</taxon>
        <taxon>Stramenopiles</taxon>
        <taxon>Ochrophyta</taxon>
        <taxon>Bacillariophyta</taxon>
        <taxon>Coscinodiscophyceae</taxon>
        <taxon>Thalassiosirophycidae</taxon>
        <taxon>Stephanodiscales</taxon>
        <taxon>Stephanodiscaceae</taxon>
        <taxon>Stephanodiscus</taxon>
    </lineage>
</organism>
<feature type="compositionally biased region" description="Low complexity" evidence="1">
    <location>
        <begin position="255"/>
        <end position="270"/>
    </location>
</feature>
<sequence length="380" mass="38220">MLYMTEGVVMETSMLAGGGGAGGEDPIDGGREARDRAEPHDLELSFDLSNYPDGTLVCQKGAFLAGSSGIALEMAYAKSLASGFFGGEGFVLQRLRGTSSLPGGGAHHRDVCFVKAYGTVVKRDVRPGEVLRVSSGSLVCMTSTVTYDVTTVSGFKNVLFGGEGLFVTTLKGPGTVWLQGTSIAAMASEIARRLPAGGGIGFGIPIMGGGGGGGSGDGGGGGDAGGGVAELAGAGDPIGMSDAAAEADRNAAIATSGLSSSSSSSLPSSAHDPESSESLFGDAAYGDAALPEDTGDGMIFSDGDRPPGSSDAYAPDFEGASPDEGLLFEDDTTFSTYEDGSGDVSKGAGAEISSHDDAEGPSGLFDQLWDFFRDLTDNKD</sequence>
<evidence type="ECO:0000256" key="1">
    <source>
        <dbReference type="SAM" id="MobiDB-lite"/>
    </source>
</evidence>
<feature type="region of interest" description="Disordered" evidence="1">
    <location>
        <begin position="14"/>
        <end position="33"/>
    </location>
</feature>
<dbReference type="EMBL" id="JALLAZ020001621">
    <property type="protein sequence ID" value="KAL3770749.1"/>
    <property type="molecule type" value="Genomic_DNA"/>
</dbReference>
<feature type="region of interest" description="Disordered" evidence="1">
    <location>
        <begin position="255"/>
        <end position="361"/>
    </location>
</feature>
<dbReference type="Pfam" id="PF01987">
    <property type="entry name" value="AIM24"/>
    <property type="match status" value="1"/>
</dbReference>
<dbReference type="AlphaFoldDB" id="A0ABD3N3N4"/>
<dbReference type="PANTHER" id="PTHR43657">
    <property type="entry name" value="TRYPTOPHAN RNA-BINDING ATTENUATOR PROTEIN-LIKE PROTEIN"/>
    <property type="match status" value="1"/>
</dbReference>